<sequence length="74" mass="8001">MVETCVGQRQEDISSVAAQIIGLESVEAEEVHSTRCFSSSNNEASSKTTNTGQGETGVPVLEEDLVRIDSEREE</sequence>
<feature type="compositionally biased region" description="Polar residues" evidence="1">
    <location>
        <begin position="35"/>
        <end position="53"/>
    </location>
</feature>
<comment type="caution">
    <text evidence="2">The sequence shown here is derived from an EMBL/GenBank/DDBJ whole genome shotgun (WGS) entry which is preliminary data.</text>
</comment>
<gene>
    <name evidence="2" type="ORF">Taro_052207</name>
</gene>
<dbReference type="AlphaFoldDB" id="A0A843XIN8"/>
<organism evidence="2 3">
    <name type="scientific">Colocasia esculenta</name>
    <name type="common">Wild taro</name>
    <name type="synonym">Arum esculentum</name>
    <dbReference type="NCBI Taxonomy" id="4460"/>
    <lineage>
        <taxon>Eukaryota</taxon>
        <taxon>Viridiplantae</taxon>
        <taxon>Streptophyta</taxon>
        <taxon>Embryophyta</taxon>
        <taxon>Tracheophyta</taxon>
        <taxon>Spermatophyta</taxon>
        <taxon>Magnoliopsida</taxon>
        <taxon>Liliopsida</taxon>
        <taxon>Araceae</taxon>
        <taxon>Aroideae</taxon>
        <taxon>Colocasieae</taxon>
        <taxon>Colocasia</taxon>
    </lineage>
</organism>
<evidence type="ECO:0000313" key="2">
    <source>
        <dbReference type="EMBL" id="MQM19206.1"/>
    </source>
</evidence>
<reference evidence="2" key="1">
    <citation type="submission" date="2017-07" db="EMBL/GenBank/DDBJ databases">
        <title>Taro Niue Genome Assembly and Annotation.</title>
        <authorList>
            <person name="Atibalentja N."/>
            <person name="Keating K."/>
            <person name="Fields C.J."/>
        </authorList>
    </citation>
    <scope>NUCLEOTIDE SEQUENCE</scope>
    <source>
        <strain evidence="2">Niue_2</strain>
        <tissue evidence="2">Leaf</tissue>
    </source>
</reference>
<evidence type="ECO:0000313" key="3">
    <source>
        <dbReference type="Proteomes" id="UP000652761"/>
    </source>
</evidence>
<dbReference type="Proteomes" id="UP000652761">
    <property type="component" value="Unassembled WGS sequence"/>
</dbReference>
<accession>A0A843XIN8</accession>
<name>A0A843XIN8_COLES</name>
<evidence type="ECO:0000256" key="1">
    <source>
        <dbReference type="SAM" id="MobiDB-lite"/>
    </source>
</evidence>
<keyword evidence="3" id="KW-1185">Reference proteome</keyword>
<protein>
    <submittedName>
        <fullName evidence="2">Uncharacterized protein</fullName>
    </submittedName>
</protein>
<proteinExistence type="predicted"/>
<feature type="region of interest" description="Disordered" evidence="1">
    <location>
        <begin position="34"/>
        <end position="58"/>
    </location>
</feature>
<dbReference type="EMBL" id="NMUH01008742">
    <property type="protein sequence ID" value="MQM19206.1"/>
    <property type="molecule type" value="Genomic_DNA"/>
</dbReference>